<sequence>MDRMMEHLTQRMAALMGNQNQENPNLNPNPNPDQEESGEKSEGENYFADIPRRQQRGLIEDDGRRWESGMRTEIPEYHGSLKPEEFLDWLATIEEILKFKGVPEDKRVPLVAIRLRDRTTTWWQQESKDPIFDGEEVVDEEVVTGDTRKILVVRRSRLAPKVADDNWLRHNIFQSTCTVLGKVCRFVIDAGSCENIVSIETVQKLGLKTDKHPKPYKLAWLKKGGEVTISQRTLVSFSIGVKYKDVVWCSVVAMDACHLLLERPWQYDCRVIHDGWTNSYNFVFENVKIVLMPSRETEKPTSMGGETKLLSLARFEEELDESQLVYVLIGNEVGAEVTIPTAAASIVAEFIDVFPDELPDGLPPLRDIQHQIVPELRAALPNRPHYRMSPGEHEELRR</sequence>
<dbReference type="PANTHER" id="PTHR35046">
    <property type="entry name" value="ZINC KNUCKLE (CCHC-TYPE) FAMILY PROTEIN"/>
    <property type="match status" value="1"/>
</dbReference>
<evidence type="ECO:0008006" key="4">
    <source>
        <dbReference type="Google" id="ProtNLM"/>
    </source>
</evidence>
<reference evidence="2 3" key="1">
    <citation type="submission" date="2017-11" db="EMBL/GenBank/DDBJ databases">
        <title>De-novo sequencing of pomegranate (Punica granatum L.) genome.</title>
        <authorList>
            <person name="Akparov Z."/>
            <person name="Amiraslanov A."/>
            <person name="Hajiyeva S."/>
            <person name="Abbasov M."/>
            <person name="Kaur K."/>
            <person name="Hamwieh A."/>
            <person name="Solovyev V."/>
            <person name="Salamov A."/>
            <person name="Braich B."/>
            <person name="Kosarev P."/>
            <person name="Mahmoud A."/>
            <person name="Hajiyev E."/>
            <person name="Babayeva S."/>
            <person name="Izzatullayeva V."/>
            <person name="Mammadov A."/>
            <person name="Mammadov A."/>
            <person name="Sharifova S."/>
            <person name="Ojaghi J."/>
            <person name="Eynullazada K."/>
            <person name="Bayramov B."/>
            <person name="Abdulazimova A."/>
            <person name="Shahmuradov I."/>
        </authorList>
    </citation>
    <scope>NUCLEOTIDE SEQUENCE [LARGE SCALE GENOMIC DNA]</scope>
    <source>
        <strain evidence="3">cv. AG2017</strain>
        <tissue evidence="2">Leaf</tissue>
    </source>
</reference>
<proteinExistence type="predicted"/>
<comment type="caution">
    <text evidence="2">The sequence shown here is derived from an EMBL/GenBank/DDBJ whole genome shotgun (WGS) entry which is preliminary data.</text>
</comment>
<name>A0A2I0JSK1_PUNGR</name>
<dbReference type="AlphaFoldDB" id="A0A2I0JSK1"/>
<dbReference type="PANTHER" id="PTHR35046:SF18">
    <property type="entry name" value="RNA-DIRECTED DNA POLYMERASE"/>
    <property type="match status" value="1"/>
</dbReference>
<dbReference type="CDD" id="cd00303">
    <property type="entry name" value="retropepsin_like"/>
    <property type="match status" value="1"/>
</dbReference>
<evidence type="ECO:0000256" key="1">
    <source>
        <dbReference type="SAM" id="MobiDB-lite"/>
    </source>
</evidence>
<gene>
    <name evidence="2" type="ORF">CRG98_020769</name>
</gene>
<organism evidence="2 3">
    <name type="scientific">Punica granatum</name>
    <name type="common">Pomegranate</name>
    <dbReference type="NCBI Taxonomy" id="22663"/>
    <lineage>
        <taxon>Eukaryota</taxon>
        <taxon>Viridiplantae</taxon>
        <taxon>Streptophyta</taxon>
        <taxon>Embryophyta</taxon>
        <taxon>Tracheophyta</taxon>
        <taxon>Spermatophyta</taxon>
        <taxon>Magnoliopsida</taxon>
        <taxon>eudicotyledons</taxon>
        <taxon>Gunneridae</taxon>
        <taxon>Pentapetalae</taxon>
        <taxon>rosids</taxon>
        <taxon>malvids</taxon>
        <taxon>Myrtales</taxon>
        <taxon>Lythraceae</taxon>
        <taxon>Punica</taxon>
    </lineage>
</organism>
<dbReference type="STRING" id="22663.A0A2I0JSK1"/>
<evidence type="ECO:0000313" key="3">
    <source>
        <dbReference type="Proteomes" id="UP000233551"/>
    </source>
</evidence>
<evidence type="ECO:0000313" key="2">
    <source>
        <dbReference type="EMBL" id="PKI58870.1"/>
    </source>
</evidence>
<protein>
    <recommendedName>
        <fullName evidence="4">Retrotransposon gag domain-containing protein</fullName>
    </recommendedName>
</protein>
<dbReference type="EMBL" id="PGOL01001337">
    <property type="protein sequence ID" value="PKI58870.1"/>
    <property type="molecule type" value="Genomic_DNA"/>
</dbReference>
<dbReference type="Proteomes" id="UP000233551">
    <property type="component" value="Unassembled WGS sequence"/>
</dbReference>
<feature type="region of interest" description="Disordered" evidence="1">
    <location>
        <begin position="14"/>
        <end position="64"/>
    </location>
</feature>
<dbReference type="Gene3D" id="2.40.70.10">
    <property type="entry name" value="Acid Proteases"/>
    <property type="match status" value="1"/>
</dbReference>
<accession>A0A2I0JSK1</accession>
<feature type="compositionally biased region" description="Low complexity" evidence="1">
    <location>
        <begin position="18"/>
        <end position="28"/>
    </location>
</feature>
<keyword evidence="3" id="KW-1185">Reference proteome</keyword>
<dbReference type="InterPro" id="IPR021109">
    <property type="entry name" value="Peptidase_aspartic_dom_sf"/>
</dbReference>